<dbReference type="AlphaFoldDB" id="A0AB38EMK4"/>
<accession>A0AB38EMK4</accession>
<comment type="caution">
    <text evidence="1">The sequence shown here is derived from an EMBL/GenBank/DDBJ whole genome shotgun (WGS) entry which is preliminary data.</text>
</comment>
<dbReference type="EMBL" id="ODAM01000169">
    <property type="protein sequence ID" value="SOQ15960.1"/>
    <property type="molecule type" value="Genomic_DNA"/>
</dbReference>
<name>A0AB38EMK4_9PSED</name>
<proteinExistence type="predicted"/>
<reference evidence="1 2" key="1">
    <citation type="submission" date="2017-11" db="EMBL/GenBank/DDBJ databases">
        <authorList>
            <person name="Blom J."/>
        </authorList>
    </citation>
    <scope>NUCLEOTIDE SEQUENCE [LARGE SCALE GENOMIC DNA]</scope>
    <source>
        <strain evidence="1">NCPPB 2254</strain>
    </source>
</reference>
<evidence type="ECO:0000313" key="1">
    <source>
        <dbReference type="EMBL" id="SOQ15960.1"/>
    </source>
</evidence>
<sequence>MSEVLTVRFFRFLRAPLIGTEPVRKVPRPHLPLIESKAAISRSELSVPRVGTVGYFCSASLGRR</sequence>
<gene>
    <name evidence="1" type="ORF">NCPPB2254_05699</name>
</gene>
<dbReference type="Proteomes" id="UP000237580">
    <property type="component" value="Unassembled WGS sequence"/>
</dbReference>
<evidence type="ECO:0000313" key="2">
    <source>
        <dbReference type="Proteomes" id="UP000237580"/>
    </source>
</evidence>
<organism evidence="1 2">
    <name type="scientific">Pseudomonas syringae pv. persicae</name>
    <dbReference type="NCBI Taxonomy" id="237306"/>
    <lineage>
        <taxon>Bacteria</taxon>
        <taxon>Pseudomonadati</taxon>
        <taxon>Pseudomonadota</taxon>
        <taxon>Gammaproteobacteria</taxon>
        <taxon>Pseudomonadales</taxon>
        <taxon>Pseudomonadaceae</taxon>
        <taxon>Pseudomonas</taxon>
    </lineage>
</organism>
<protein>
    <submittedName>
        <fullName evidence="1">Uncharacterized protein</fullName>
    </submittedName>
</protein>